<protein>
    <submittedName>
        <fullName evidence="5">L-seryl-tRNA(Ser) seleniumtransferase/D-glucosaminate-6-phosphate ammonia-lyase</fullName>
    </submittedName>
</protein>
<keyword evidence="6" id="KW-1185">Reference proteome</keyword>
<dbReference type="PANTHER" id="PTHR32328">
    <property type="entry name" value="L-SERYL-TRNA(SEC) SELENIUM TRANSFERASE"/>
    <property type="match status" value="1"/>
</dbReference>
<gene>
    <name evidence="5" type="ORF">DES51_11173</name>
</gene>
<evidence type="ECO:0000256" key="3">
    <source>
        <dbReference type="ARBA" id="ARBA00044507"/>
    </source>
</evidence>
<dbReference type="GO" id="GO:0004125">
    <property type="term" value="F:L-seryl-tRNA(Sec) selenium transferase activity"/>
    <property type="evidence" value="ECO:0007669"/>
    <property type="project" value="TreeGrafter"/>
</dbReference>
<dbReference type="FunFam" id="3.40.640.10:FF:000056">
    <property type="entry name" value="SelA-like pyridoxal phosphate-dependent enzyme"/>
    <property type="match status" value="1"/>
</dbReference>
<comment type="similarity">
    <text evidence="3">Belongs to the SelA family.</text>
</comment>
<dbReference type="OrthoDB" id="9787096at2"/>
<comment type="cofactor">
    <cofactor evidence="1 4">
        <name>pyridoxal 5'-phosphate</name>
        <dbReference type="ChEBI" id="CHEBI:597326"/>
    </cofactor>
</comment>
<dbReference type="Pfam" id="PF03841">
    <property type="entry name" value="SelA"/>
    <property type="match status" value="1"/>
</dbReference>
<dbReference type="InterPro" id="IPR006337">
    <property type="entry name" value="DgaE-like"/>
</dbReference>
<evidence type="ECO:0000313" key="5">
    <source>
        <dbReference type="EMBL" id="PXX77322.1"/>
    </source>
</evidence>
<dbReference type="STRING" id="1034346.GCA_000313565_03238"/>
<dbReference type="PANTHER" id="PTHR32328:SF0">
    <property type="entry name" value="L-SERYL-TRNA(SEC) SELENIUM TRANSFERASE"/>
    <property type="match status" value="1"/>
</dbReference>
<dbReference type="SUPFAM" id="SSF53383">
    <property type="entry name" value="PLP-dependent transferases"/>
    <property type="match status" value="1"/>
</dbReference>
<name>A0A318KLN3_9FIRM</name>
<dbReference type="InterPro" id="IPR015421">
    <property type="entry name" value="PyrdxlP-dep_Trfase_major"/>
</dbReference>
<sequence length="368" mass="39387">MSIYSTIGLPRVINAAGRMTALGVSTLSDEVARAVVEGGQSYVVIDELMDKAGEIIAAYTKAEASLVTSSASAGICMSVAGVISKGKKSIIERLPDAGGLANEILLMKGHVVQFGAPITSLIRLGGGQPVEVGMANDVSETDMIEAISDKTAALLYVKSHHCIQKGMLSLEKMIEIAHAHNLPLIVDAAAEEDMCKYVAMGADLVIYSGAKALEAPTSGFVTGKKQYINYARKQYNGIARPMKIGKEGIMGLLKAMELYFNKDHAAEVKLNLESVAYLNEQINQIKGLTAIQVQDEAGREIYRSQVSVDESLTHKSALTIDAELRSGNPAIHCRKHLLSMGILSFDTRPLGKGDKEIIAARLKEIVEG</sequence>
<dbReference type="InterPro" id="IPR018319">
    <property type="entry name" value="SelA-like"/>
</dbReference>
<evidence type="ECO:0000256" key="2">
    <source>
        <dbReference type="ARBA" id="ARBA00022898"/>
    </source>
</evidence>
<dbReference type="EMBL" id="QJKH01000011">
    <property type="protein sequence ID" value="PXX77322.1"/>
    <property type="molecule type" value="Genomic_DNA"/>
</dbReference>
<dbReference type="RefSeq" id="WP_022939516.1">
    <property type="nucleotide sequence ID" value="NZ_CABKRQ010000010.1"/>
</dbReference>
<evidence type="ECO:0000313" key="6">
    <source>
        <dbReference type="Proteomes" id="UP000247612"/>
    </source>
</evidence>
<evidence type="ECO:0000256" key="1">
    <source>
        <dbReference type="ARBA" id="ARBA00001933"/>
    </source>
</evidence>
<reference evidence="5 6" key="1">
    <citation type="submission" date="2018-05" db="EMBL/GenBank/DDBJ databases">
        <title>Genomic Encyclopedia of Type Strains, Phase IV (KMG-IV): sequencing the most valuable type-strain genomes for metagenomic binning, comparative biology and taxonomic classification.</title>
        <authorList>
            <person name="Goeker M."/>
        </authorList>
    </citation>
    <scope>NUCLEOTIDE SEQUENCE [LARGE SCALE GENOMIC DNA]</scope>
    <source>
        <strain evidence="5 6">JC118</strain>
    </source>
</reference>
<dbReference type="AlphaFoldDB" id="A0A318KLN3"/>
<keyword evidence="2 4" id="KW-0663">Pyridoxal phosphate</keyword>
<dbReference type="Gene3D" id="3.40.640.10">
    <property type="entry name" value="Type I PLP-dependent aspartate aminotransferase-like (Major domain)"/>
    <property type="match status" value="1"/>
</dbReference>
<dbReference type="NCBIfam" id="TIGR01437">
    <property type="entry name" value="selA_rel"/>
    <property type="match status" value="1"/>
</dbReference>
<organism evidence="5 6">
    <name type="scientific">Dielma fastidiosa</name>
    <dbReference type="NCBI Taxonomy" id="1034346"/>
    <lineage>
        <taxon>Bacteria</taxon>
        <taxon>Bacillati</taxon>
        <taxon>Bacillota</taxon>
        <taxon>Erysipelotrichia</taxon>
        <taxon>Erysipelotrichales</taxon>
        <taxon>Erysipelotrichaceae</taxon>
        <taxon>Dielma</taxon>
    </lineage>
</organism>
<dbReference type="GO" id="GO:0016829">
    <property type="term" value="F:lyase activity"/>
    <property type="evidence" value="ECO:0007669"/>
    <property type="project" value="UniProtKB-KW"/>
</dbReference>
<dbReference type="Proteomes" id="UP000247612">
    <property type="component" value="Unassembled WGS sequence"/>
</dbReference>
<comment type="caution">
    <text evidence="5">The sequence shown here is derived from an EMBL/GenBank/DDBJ whole genome shotgun (WGS) entry which is preliminary data.</text>
</comment>
<keyword evidence="5" id="KW-0808">Transferase</keyword>
<feature type="modified residue" description="N6-(pyridoxal phosphate)lysine" evidence="4">
    <location>
        <position position="211"/>
    </location>
</feature>
<dbReference type="InterPro" id="IPR015424">
    <property type="entry name" value="PyrdxlP-dep_Trfase"/>
</dbReference>
<proteinExistence type="inferred from homology"/>
<evidence type="ECO:0000256" key="4">
    <source>
        <dbReference type="PIRSR" id="PIRSR618319-50"/>
    </source>
</evidence>
<accession>A0A318KLN3</accession>
<keyword evidence="5" id="KW-0456">Lyase</keyword>